<gene>
    <name evidence="1" type="ORF">PHMEG_00015894</name>
</gene>
<accession>A0A225W0L2</accession>
<organism evidence="1 2">
    <name type="scientific">Phytophthora megakarya</name>
    <dbReference type="NCBI Taxonomy" id="4795"/>
    <lineage>
        <taxon>Eukaryota</taxon>
        <taxon>Sar</taxon>
        <taxon>Stramenopiles</taxon>
        <taxon>Oomycota</taxon>
        <taxon>Peronosporomycetes</taxon>
        <taxon>Peronosporales</taxon>
        <taxon>Peronosporaceae</taxon>
        <taxon>Phytophthora</taxon>
    </lineage>
</organism>
<keyword evidence="2" id="KW-1185">Reference proteome</keyword>
<comment type="caution">
    <text evidence="1">The sequence shown here is derived from an EMBL/GenBank/DDBJ whole genome shotgun (WGS) entry which is preliminary data.</text>
</comment>
<name>A0A225W0L2_9STRA</name>
<dbReference type="Proteomes" id="UP000198211">
    <property type="component" value="Unassembled WGS sequence"/>
</dbReference>
<dbReference type="STRING" id="4795.A0A225W0L2"/>
<dbReference type="OrthoDB" id="122438at2759"/>
<sequence>MVRNRFEHIMPNLHFTNNADVRVVNDRAWTIRSVVEQLQNIFPTGIKKPLVISFDEGIKNVIVPNKLLIEPYDLRCLHMTAALWWGRRPVLLLETGRSREMDTCRMYIMQCSIEIREQNYELIW</sequence>
<dbReference type="AlphaFoldDB" id="A0A225W0L2"/>
<dbReference type="EMBL" id="NBNE01002217">
    <property type="protein sequence ID" value="OWZ11132.1"/>
    <property type="molecule type" value="Genomic_DNA"/>
</dbReference>
<evidence type="ECO:0000313" key="1">
    <source>
        <dbReference type="EMBL" id="OWZ11132.1"/>
    </source>
</evidence>
<evidence type="ECO:0000313" key="2">
    <source>
        <dbReference type="Proteomes" id="UP000198211"/>
    </source>
</evidence>
<proteinExistence type="predicted"/>
<protein>
    <submittedName>
        <fullName evidence="1">Uncharacterized protein</fullName>
    </submittedName>
</protein>
<reference evidence="2" key="1">
    <citation type="submission" date="2017-03" db="EMBL/GenBank/DDBJ databases">
        <title>Phytopthora megakarya and P. palmivora, two closely related causual agents of cacao black pod achieved similar genome size and gene model numbers by different mechanisms.</title>
        <authorList>
            <person name="Ali S."/>
            <person name="Shao J."/>
            <person name="Larry D.J."/>
            <person name="Kronmiller B."/>
            <person name="Shen D."/>
            <person name="Strem M.D."/>
            <person name="Melnick R.L."/>
            <person name="Guiltinan M.J."/>
            <person name="Tyler B.M."/>
            <person name="Meinhardt L.W."/>
            <person name="Bailey B.A."/>
        </authorList>
    </citation>
    <scope>NUCLEOTIDE SEQUENCE [LARGE SCALE GENOMIC DNA]</scope>
    <source>
        <strain evidence="2">zdho120</strain>
    </source>
</reference>